<name>A0A956NDD3_UNCEI</name>
<dbReference type="Pfam" id="PF01872">
    <property type="entry name" value="RibD_C"/>
    <property type="match status" value="1"/>
</dbReference>
<dbReference type="PANTHER" id="PTHR38011">
    <property type="entry name" value="DIHYDROFOLATE REDUCTASE FAMILY PROTEIN (AFU_ORTHOLOGUE AFUA_8G06820)"/>
    <property type="match status" value="1"/>
</dbReference>
<comment type="caution">
    <text evidence="2">The sequence shown here is derived from an EMBL/GenBank/DDBJ whole genome shotgun (WGS) entry which is preliminary data.</text>
</comment>
<dbReference type="InterPro" id="IPR002734">
    <property type="entry name" value="RibDG_C"/>
</dbReference>
<dbReference type="InterPro" id="IPR024072">
    <property type="entry name" value="DHFR-like_dom_sf"/>
</dbReference>
<evidence type="ECO:0000313" key="3">
    <source>
        <dbReference type="Proteomes" id="UP000739538"/>
    </source>
</evidence>
<dbReference type="PANTHER" id="PTHR38011:SF11">
    <property type="entry name" value="2,5-DIAMINO-6-RIBOSYLAMINO-4(3H)-PYRIMIDINONE 5'-PHOSPHATE REDUCTASE"/>
    <property type="match status" value="1"/>
</dbReference>
<dbReference type="GO" id="GO:0008703">
    <property type="term" value="F:5-amino-6-(5-phosphoribosylamino)uracil reductase activity"/>
    <property type="evidence" value="ECO:0007669"/>
    <property type="project" value="InterPro"/>
</dbReference>
<sequence>MRTQYYTASSLDGFIATEDDSVDWLFPLGDPDDSSYPEFIANVGALVMGSSTYEWILRNSEKVIEEVGSAWPYSQPTWVLTTRTLQAIDGADVRFVRGDVRVVHEEMRAVAGDKNIWVVGGGDLAGQFYDAGLLDELIVSVGSATLGSGKPLFPREVLSPVLRLVSVRQIGATMVELRYEVGSESSSASGSRS</sequence>
<dbReference type="AlphaFoldDB" id="A0A956NDD3"/>
<dbReference type="Proteomes" id="UP000739538">
    <property type="component" value="Unassembled WGS sequence"/>
</dbReference>
<accession>A0A956NDD3</accession>
<dbReference type="Gene3D" id="3.40.430.10">
    <property type="entry name" value="Dihydrofolate Reductase, subunit A"/>
    <property type="match status" value="1"/>
</dbReference>
<dbReference type="SUPFAM" id="SSF53597">
    <property type="entry name" value="Dihydrofolate reductase-like"/>
    <property type="match status" value="1"/>
</dbReference>
<feature type="domain" description="Bacterial bifunctional deaminase-reductase C-terminal" evidence="1">
    <location>
        <begin position="75"/>
        <end position="174"/>
    </location>
</feature>
<proteinExistence type="predicted"/>
<dbReference type="InterPro" id="IPR050765">
    <property type="entry name" value="Riboflavin_Biosynth_HTPR"/>
</dbReference>
<dbReference type="EMBL" id="JAGQHS010000075">
    <property type="protein sequence ID" value="MCA9756971.1"/>
    <property type="molecule type" value="Genomic_DNA"/>
</dbReference>
<reference evidence="2" key="1">
    <citation type="submission" date="2020-04" db="EMBL/GenBank/DDBJ databases">
        <authorList>
            <person name="Zhang T."/>
        </authorList>
    </citation>
    <scope>NUCLEOTIDE SEQUENCE</scope>
    <source>
        <strain evidence="2">HKST-UBA02</strain>
    </source>
</reference>
<reference evidence="2" key="2">
    <citation type="journal article" date="2021" name="Microbiome">
        <title>Successional dynamics and alternative stable states in a saline activated sludge microbial community over 9 years.</title>
        <authorList>
            <person name="Wang Y."/>
            <person name="Ye J."/>
            <person name="Ju F."/>
            <person name="Liu L."/>
            <person name="Boyd J.A."/>
            <person name="Deng Y."/>
            <person name="Parks D.H."/>
            <person name="Jiang X."/>
            <person name="Yin X."/>
            <person name="Woodcroft B.J."/>
            <person name="Tyson G.W."/>
            <person name="Hugenholtz P."/>
            <person name="Polz M.F."/>
            <person name="Zhang T."/>
        </authorList>
    </citation>
    <scope>NUCLEOTIDE SEQUENCE</scope>
    <source>
        <strain evidence="2">HKST-UBA02</strain>
    </source>
</reference>
<organism evidence="2 3">
    <name type="scientific">Eiseniibacteriota bacterium</name>
    <dbReference type="NCBI Taxonomy" id="2212470"/>
    <lineage>
        <taxon>Bacteria</taxon>
        <taxon>Candidatus Eiseniibacteriota</taxon>
    </lineage>
</organism>
<evidence type="ECO:0000259" key="1">
    <source>
        <dbReference type="Pfam" id="PF01872"/>
    </source>
</evidence>
<protein>
    <submittedName>
        <fullName evidence="2">Dihydrofolate reductase</fullName>
    </submittedName>
</protein>
<evidence type="ECO:0000313" key="2">
    <source>
        <dbReference type="EMBL" id="MCA9756971.1"/>
    </source>
</evidence>
<dbReference type="GO" id="GO:0009231">
    <property type="term" value="P:riboflavin biosynthetic process"/>
    <property type="evidence" value="ECO:0007669"/>
    <property type="project" value="InterPro"/>
</dbReference>
<gene>
    <name evidence="2" type="ORF">KDA27_14295</name>
</gene>